<organism evidence="3 4">
    <name type="scientific">Sphingomonas changnyeongensis</name>
    <dbReference type="NCBI Taxonomy" id="2698679"/>
    <lineage>
        <taxon>Bacteria</taxon>
        <taxon>Pseudomonadati</taxon>
        <taxon>Pseudomonadota</taxon>
        <taxon>Alphaproteobacteria</taxon>
        <taxon>Sphingomonadales</taxon>
        <taxon>Sphingomonadaceae</taxon>
        <taxon>Sphingomonas</taxon>
    </lineage>
</organism>
<evidence type="ECO:0000313" key="4">
    <source>
        <dbReference type="Proteomes" id="UP000464468"/>
    </source>
</evidence>
<dbReference type="Proteomes" id="UP000464468">
    <property type="component" value="Chromosome"/>
</dbReference>
<dbReference type="RefSeq" id="WP_160593024.1">
    <property type="nucleotide sequence ID" value="NZ_CP047895.1"/>
</dbReference>
<feature type="domain" description="Ice-binding protein C-terminal" evidence="2">
    <location>
        <begin position="184"/>
        <end position="208"/>
    </location>
</feature>
<evidence type="ECO:0000259" key="2">
    <source>
        <dbReference type="Pfam" id="PF07589"/>
    </source>
</evidence>
<evidence type="ECO:0000313" key="3">
    <source>
        <dbReference type="EMBL" id="QHL91094.1"/>
    </source>
</evidence>
<dbReference type="InterPro" id="IPR013424">
    <property type="entry name" value="Ice-binding_C"/>
</dbReference>
<keyword evidence="4" id="KW-1185">Reference proteome</keyword>
<name>A0A7Z2S9T2_9SPHN</name>
<proteinExistence type="predicted"/>
<gene>
    <name evidence="3" type="ORF">GVO57_10030</name>
</gene>
<dbReference type="NCBIfam" id="TIGR02595">
    <property type="entry name" value="PEP_CTERM"/>
    <property type="match status" value="1"/>
</dbReference>
<feature type="signal peptide" evidence="1">
    <location>
        <begin position="1"/>
        <end position="23"/>
    </location>
</feature>
<dbReference type="AlphaFoldDB" id="A0A7Z2S9T2"/>
<accession>A0A7Z2S9T2</accession>
<keyword evidence="1" id="KW-0732">Signal</keyword>
<dbReference type="KEGG" id="schy:GVO57_10030"/>
<protein>
    <submittedName>
        <fullName evidence="3">PEPxxWA-CTERM sorting domain-containing protein</fullName>
    </submittedName>
</protein>
<feature type="chain" id="PRO_5031535805" evidence="1">
    <location>
        <begin position="24"/>
        <end position="216"/>
    </location>
</feature>
<evidence type="ECO:0000256" key="1">
    <source>
        <dbReference type="SAM" id="SignalP"/>
    </source>
</evidence>
<sequence length="216" mass="22491">MKKFVLGLTAAAATFAATAPASAAVVLSSTPGNAVYQGGGFDDNALIFDFDSETPRWSGPIFTTTTETRARPLGSTGGFISVGPADGRTGTFDLTGLNPLNAISFLWGSIDEYNSFDVLGADGVVLATFTGSDVWNPANGDQTAVNTNRIVRLDFTGETRTAVTGLRFNSYGNAFEVDNIALAAVPEPATWAMMIGGFGLVGAAARRRVRTSVAYA</sequence>
<dbReference type="NCBIfam" id="NF035944">
    <property type="entry name" value="PEPxxWA-CTERM"/>
    <property type="match status" value="1"/>
</dbReference>
<reference evidence="3 4" key="1">
    <citation type="submission" date="2020-01" db="EMBL/GenBank/DDBJ databases">
        <title>Sphingomonas sp. C33 whole genome sequece.</title>
        <authorList>
            <person name="Park C."/>
        </authorList>
    </citation>
    <scope>NUCLEOTIDE SEQUENCE [LARGE SCALE GENOMIC DNA]</scope>
    <source>
        <strain evidence="3 4">C33</strain>
    </source>
</reference>
<dbReference type="EMBL" id="CP047895">
    <property type="protein sequence ID" value="QHL91094.1"/>
    <property type="molecule type" value="Genomic_DNA"/>
</dbReference>
<dbReference type="Pfam" id="PF07589">
    <property type="entry name" value="PEP-CTERM"/>
    <property type="match status" value="1"/>
</dbReference>